<proteinExistence type="predicted"/>
<dbReference type="Pfam" id="PF02353">
    <property type="entry name" value="CMAS"/>
    <property type="match status" value="1"/>
</dbReference>
<dbReference type="GO" id="GO:0008168">
    <property type="term" value="F:methyltransferase activity"/>
    <property type="evidence" value="ECO:0007669"/>
    <property type="project" value="TreeGrafter"/>
</dbReference>
<dbReference type="EMBL" id="BSYR01000056">
    <property type="protein sequence ID" value="GMJ09941.1"/>
    <property type="molecule type" value="Genomic_DNA"/>
</dbReference>
<dbReference type="AlphaFoldDB" id="A0A9W7MUM9"/>
<protein>
    <recommendedName>
        <fullName evidence="3">Cyclopropane-fatty-acyl-phospholipid synthase</fullName>
    </recommendedName>
</protein>
<evidence type="ECO:0000313" key="2">
    <source>
        <dbReference type="Proteomes" id="UP001165190"/>
    </source>
</evidence>
<accession>A0A9W7MUM9</accession>
<dbReference type="InterPro" id="IPR026669">
    <property type="entry name" value="Arsenite_MeTrfase-like"/>
</dbReference>
<comment type="caution">
    <text evidence="1">The sequence shown here is derived from an EMBL/GenBank/DDBJ whole genome shotgun (WGS) entry which is preliminary data.</text>
</comment>
<evidence type="ECO:0008006" key="3">
    <source>
        <dbReference type="Google" id="ProtNLM"/>
    </source>
</evidence>
<name>A0A9W7MUM9_HIBTR</name>
<dbReference type="OrthoDB" id="932691at2759"/>
<dbReference type="Gene3D" id="3.40.50.150">
    <property type="entry name" value="Vaccinia Virus protein VP39"/>
    <property type="match status" value="1"/>
</dbReference>
<dbReference type="PANTHER" id="PTHR43675:SF10">
    <property type="entry name" value="CYCLOPROPANE FATTY ACID SYNTHASE"/>
    <property type="match status" value="1"/>
</dbReference>
<sequence length="171" mass="20016">MFFREMVEHVGEEYIEEFYRCCDQLLKEDGLFVLQFISIPEELSKEIQQTAGFLKEYIFPGGTLLSLDRNLTAMANATRFSVEHVENIGISHYHTMRWWRKLFLENTSKVLALGFDEKFMRTWEYYFDYCSAGFKTGTLIDYQVVFSRAGNFGTLGDPYKGFPSAYSFNDD</sequence>
<evidence type="ECO:0000313" key="1">
    <source>
        <dbReference type="EMBL" id="GMJ09941.1"/>
    </source>
</evidence>
<dbReference type="Proteomes" id="UP001165190">
    <property type="component" value="Unassembled WGS sequence"/>
</dbReference>
<dbReference type="SUPFAM" id="SSF53335">
    <property type="entry name" value="S-adenosyl-L-methionine-dependent methyltransferases"/>
    <property type="match status" value="1"/>
</dbReference>
<reference evidence="1" key="1">
    <citation type="submission" date="2023-05" db="EMBL/GenBank/DDBJ databases">
        <title>Genome and transcriptome analyses reveal genes involved in the formation of fine ridges on petal epidermal cells in Hibiscus trionum.</title>
        <authorList>
            <person name="Koshimizu S."/>
            <person name="Masuda S."/>
            <person name="Ishii T."/>
            <person name="Shirasu K."/>
            <person name="Hoshino A."/>
            <person name="Arita M."/>
        </authorList>
    </citation>
    <scope>NUCLEOTIDE SEQUENCE</scope>
    <source>
        <strain evidence="1">Hamamatsu line</strain>
    </source>
</reference>
<gene>
    <name evidence="1" type="ORF">HRI_004663300</name>
</gene>
<dbReference type="InterPro" id="IPR029063">
    <property type="entry name" value="SAM-dependent_MTases_sf"/>
</dbReference>
<organism evidence="1 2">
    <name type="scientific">Hibiscus trionum</name>
    <name type="common">Flower of an hour</name>
    <dbReference type="NCBI Taxonomy" id="183268"/>
    <lineage>
        <taxon>Eukaryota</taxon>
        <taxon>Viridiplantae</taxon>
        <taxon>Streptophyta</taxon>
        <taxon>Embryophyta</taxon>
        <taxon>Tracheophyta</taxon>
        <taxon>Spermatophyta</taxon>
        <taxon>Magnoliopsida</taxon>
        <taxon>eudicotyledons</taxon>
        <taxon>Gunneridae</taxon>
        <taxon>Pentapetalae</taxon>
        <taxon>rosids</taxon>
        <taxon>malvids</taxon>
        <taxon>Malvales</taxon>
        <taxon>Malvaceae</taxon>
        <taxon>Malvoideae</taxon>
        <taxon>Hibiscus</taxon>
    </lineage>
</organism>
<keyword evidence="2" id="KW-1185">Reference proteome</keyword>
<dbReference type="PANTHER" id="PTHR43675">
    <property type="entry name" value="ARSENITE METHYLTRANSFERASE"/>
    <property type="match status" value="1"/>
</dbReference>